<dbReference type="SUPFAM" id="SSF56219">
    <property type="entry name" value="DNase I-like"/>
    <property type="match status" value="1"/>
</dbReference>
<sequence length="953" mass="108031">MGGTWISITERSRGFVVSLGFGEEELGWLLEHLKKTVDLEVSRGFIRKIRGKTRTHLMEICFNSRGKYMKITEIVAKRKPLVLVVPEGVKGYGWENLRKAIVSVQDLFVQAKRASKEKLKEPQVSKGMYRGERSYADVVAEEGPRNGALMQVGKWARVVVCESKGKIRDSCDIGKAIARRMGELSGFKIKGALTVRGEIIALRKWLPKENSVVNGKFRRGWLELRGLPFHLWVEVKLWVEMLPNVVLPALLEVEDGDWSFTVAIIVTGEDYREDFLRAESNRNKDELRSMGGCVLQKPHIVEGLRATTKDNECHSWRPRHRSHSRSPDSKLSKVEKGKRRSMLGLTARSNVGPTKPDASFKARSDWAQFGAKGFRPLAGPVHEGSSNGGPAMPSSSKLLRPGRKARSWPSRLKEASSALKCNLEGGGSSEANRDTLRGKSLSSKSDLYPGSETSKDFTGETEGDEGILRCNLVNKVCPPFLALSEQGLPLVGAFEPKFLLESSISFVHPSRCQPFSLFPLESSFAFQRGSFFLSPIVDLSCRRGVSYSEGVAFPLETSNRKFKDRPFLRETLSNPEECCVSGKASSPKLEPSTLPLEGFQVEGLTPRKMVKVQSVLESLRIRIVRDNGKDLKLEYKRIRFQEEKEDCKKVLKYSKSRCCDASGNKESNLGQEVCEQCLERQKFGVGCSSCLRISEKMCDSRLTVNMRCFDEFIRESGLLDPPLRNAAFTWSNMQVDPICKRLDRFLFSSEWDSFFSQSFQEALPRWTSDHSPICLETNPLKWGPTPFRFENMWLLHPEFKEKFRDWWQEYTVEVWLDRPFSEEEVRMAVFQLNKEKAPGPDGFTIAVYQKCWDVIKEDLMRVFLEFHTKGVLSGRLHKVLHETIFGSQGAFVEGRHILDVVLIANEVVDVKRRSGEEGVVFKIDFEKAYDHVDWGFLDHVLQGRSSAKNEDLG</sequence>
<dbReference type="InterPro" id="IPR036691">
    <property type="entry name" value="Endo/exonu/phosph_ase_sf"/>
</dbReference>
<organism evidence="2 3">
    <name type="scientific">Vitis vinifera</name>
    <name type="common">Grape</name>
    <dbReference type="NCBI Taxonomy" id="29760"/>
    <lineage>
        <taxon>Eukaryota</taxon>
        <taxon>Viridiplantae</taxon>
        <taxon>Streptophyta</taxon>
        <taxon>Embryophyta</taxon>
        <taxon>Tracheophyta</taxon>
        <taxon>Spermatophyta</taxon>
        <taxon>Magnoliopsida</taxon>
        <taxon>eudicotyledons</taxon>
        <taxon>Gunneridae</taxon>
        <taxon>Pentapetalae</taxon>
        <taxon>rosids</taxon>
        <taxon>Vitales</taxon>
        <taxon>Vitaceae</taxon>
        <taxon>Viteae</taxon>
        <taxon>Vitis</taxon>
    </lineage>
</organism>
<dbReference type="PANTHER" id="PTHR33710:SF71">
    <property type="entry name" value="ENDONUCLEASE_EXONUCLEASE_PHOSPHATASE DOMAIN-CONTAINING PROTEIN"/>
    <property type="match status" value="1"/>
</dbReference>
<feature type="compositionally biased region" description="Basic and acidic residues" evidence="1">
    <location>
        <begin position="325"/>
        <end position="335"/>
    </location>
</feature>
<name>A0A438G7T2_VITVI</name>
<feature type="region of interest" description="Disordered" evidence="1">
    <location>
        <begin position="377"/>
        <end position="462"/>
    </location>
</feature>
<evidence type="ECO:0008006" key="4">
    <source>
        <dbReference type="Google" id="ProtNLM"/>
    </source>
</evidence>
<gene>
    <name evidence="2" type="ORF">CK203_063677</name>
</gene>
<dbReference type="EMBL" id="QGNW01000540">
    <property type="protein sequence ID" value="RVW68285.1"/>
    <property type="molecule type" value="Genomic_DNA"/>
</dbReference>
<reference evidence="2 3" key="1">
    <citation type="journal article" date="2018" name="PLoS Genet.">
        <title>Population sequencing reveals clonal diversity and ancestral inbreeding in the grapevine cultivar Chardonnay.</title>
        <authorList>
            <person name="Roach M.J."/>
            <person name="Johnson D.L."/>
            <person name="Bohlmann J."/>
            <person name="van Vuuren H.J."/>
            <person name="Jones S.J."/>
            <person name="Pretorius I.S."/>
            <person name="Schmidt S.A."/>
            <person name="Borneman A.R."/>
        </authorList>
    </citation>
    <scope>NUCLEOTIDE SEQUENCE [LARGE SCALE GENOMIC DNA]</scope>
    <source>
        <strain evidence="3">cv. Chardonnay</strain>
        <tissue evidence="2">Leaf</tissue>
    </source>
</reference>
<comment type="caution">
    <text evidence="2">The sequence shown here is derived from an EMBL/GenBank/DDBJ whole genome shotgun (WGS) entry which is preliminary data.</text>
</comment>
<evidence type="ECO:0000313" key="2">
    <source>
        <dbReference type="EMBL" id="RVW68285.1"/>
    </source>
</evidence>
<protein>
    <recommendedName>
        <fullName evidence="4">Reverse transcriptase domain-containing protein</fullName>
    </recommendedName>
</protein>
<dbReference type="PANTHER" id="PTHR33710">
    <property type="entry name" value="BNAC02G09200D PROTEIN"/>
    <property type="match status" value="1"/>
</dbReference>
<dbReference type="AlphaFoldDB" id="A0A438G7T2"/>
<proteinExistence type="predicted"/>
<dbReference type="Gene3D" id="3.60.10.10">
    <property type="entry name" value="Endonuclease/exonuclease/phosphatase"/>
    <property type="match status" value="1"/>
</dbReference>
<accession>A0A438G7T2</accession>
<dbReference type="Proteomes" id="UP000288805">
    <property type="component" value="Unassembled WGS sequence"/>
</dbReference>
<feature type="region of interest" description="Disordered" evidence="1">
    <location>
        <begin position="311"/>
        <end position="359"/>
    </location>
</feature>
<evidence type="ECO:0000313" key="3">
    <source>
        <dbReference type="Proteomes" id="UP000288805"/>
    </source>
</evidence>
<evidence type="ECO:0000256" key="1">
    <source>
        <dbReference type="SAM" id="MobiDB-lite"/>
    </source>
</evidence>